<evidence type="ECO:0000313" key="2">
    <source>
        <dbReference type="EMBL" id="CAJ61054.1"/>
    </source>
</evidence>
<feature type="region of interest" description="Disordered" evidence="1">
    <location>
        <begin position="1"/>
        <end position="63"/>
    </location>
</feature>
<proteinExistence type="predicted"/>
<organism evidence="2 3">
    <name type="scientific">Frankia alni (strain DSM 45986 / CECT 9034 / ACN14a)</name>
    <dbReference type="NCBI Taxonomy" id="326424"/>
    <lineage>
        <taxon>Bacteria</taxon>
        <taxon>Bacillati</taxon>
        <taxon>Actinomycetota</taxon>
        <taxon>Actinomycetes</taxon>
        <taxon>Frankiales</taxon>
        <taxon>Frankiaceae</taxon>
        <taxon>Frankia</taxon>
    </lineage>
</organism>
<dbReference type="EMBL" id="CT573213">
    <property type="protein sequence ID" value="CAJ61054.1"/>
    <property type="molecule type" value="Genomic_DNA"/>
</dbReference>
<dbReference type="HOGENOM" id="CLU_2422621_0_0_11"/>
<evidence type="ECO:0000256" key="1">
    <source>
        <dbReference type="SAM" id="MobiDB-lite"/>
    </source>
</evidence>
<name>Q0RN39_FRAAA</name>
<dbReference type="KEGG" id="fal:FRAAL2405"/>
<dbReference type="Proteomes" id="UP000000657">
    <property type="component" value="Chromosome"/>
</dbReference>
<evidence type="ECO:0000313" key="3">
    <source>
        <dbReference type="Proteomes" id="UP000000657"/>
    </source>
</evidence>
<keyword evidence="3" id="KW-1185">Reference proteome</keyword>
<sequence>MSSGPRGAGPTTFFGAATAPVDAPTAPVDAPGAPVDARSAPTDARTAAVAGPADAADAADAPPTSRITAAAIELRNRLIRPPHLPTVTVRI</sequence>
<dbReference type="STRING" id="326424.FRAAL2405"/>
<reference evidence="2 3" key="1">
    <citation type="journal article" date="2007" name="Genome Res.">
        <title>Genome characteristics of facultatively symbiotic Frankia sp. strains reflect host range and host plant biogeography.</title>
        <authorList>
            <person name="Normand P."/>
            <person name="Lapierre P."/>
            <person name="Tisa L.S."/>
            <person name="Gogarten J.P."/>
            <person name="Alloisio N."/>
            <person name="Bagnarol E."/>
            <person name="Bassi C.A."/>
            <person name="Berry A.M."/>
            <person name="Bickhart D.M."/>
            <person name="Choisne N."/>
            <person name="Couloux A."/>
            <person name="Cournoyer B."/>
            <person name="Cruveiller S."/>
            <person name="Daubin V."/>
            <person name="Demange N."/>
            <person name="Francino M.P."/>
            <person name="Goltsman E."/>
            <person name="Huang Y."/>
            <person name="Kopp O.R."/>
            <person name="Labarre L."/>
            <person name="Lapidus A."/>
            <person name="Lavire C."/>
            <person name="Marechal J."/>
            <person name="Martinez M."/>
            <person name="Mastronunzio J.E."/>
            <person name="Mullin B.C."/>
            <person name="Niemann J."/>
            <person name="Pujic P."/>
            <person name="Rawnsley T."/>
            <person name="Rouy Z."/>
            <person name="Schenowitz C."/>
            <person name="Sellstedt A."/>
            <person name="Tavares F."/>
            <person name="Tomkins J.P."/>
            <person name="Vallenet D."/>
            <person name="Valverde C."/>
            <person name="Wall L.G."/>
            <person name="Wang Y."/>
            <person name="Medigue C."/>
            <person name="Benson D.R."/>
        </authorList>
    </citation>
    <scope>NUCLEOTIDE SEQUENCE [LARGE SCALE GENOMIC DNA]</scope>
    <source>
        <strain evidence="3">DSM 45986 / CECT 9034 / ACN14a</strain>
    </source>
</reference>
<protein>
    <submittedName>
        <fullName evidence="2">Uncharacterized protein</fullName>
    </submittedName>
</protein>
<feature type="compositionally biased region" description="Low complexity" evidence="1">
    <location>
        <begin position="8"/>
        <end position="63"/>
    </location>
</feature>
<accession>Q0RN39</accession>
<gene>
    <name evidence="2" type="ordered locus">FRAAL2405</name>
</gene>
<dbReference type="AlphaFoldDB" id="Q0RN39"/>